<proteinExistence type="predicted"/>
<dbReference type="Proteomes" id="UP001150907">
    <property type="component" value="Unassembled WGS sequence"/>
</dbReference>
<feature type="region of interest" description="Disordered" evidence="1">
    <location>
        <begin position="437"/>
        <end position="497"/>
    </location>
</feature>
<feature type="region of interest" description="Disordered" evidence="1">
    <location>
        <begin position="1"/>
        <end position="40"/>
    </location>
</feature>
<feature type="compositionally biased region" description="Polar residues" evidence="1">
    <location>
        <begin position="1"/>
        <end position="10"/>
    </location>
</feature>
<feature type="compositionally biased region" description="Basic and acidic residues" evidence="1">
    <location>
        <begin position="188"/>
        <end position="199"/>
    </location>
</feature>
<dbReference type="OrthoDB" id="5593337at2759"/>
<feature type="compositionally biased region" description="Pro residues" evidence="1">
    <location>
        <begin position="480"/>
        <end position="496"/>
    </location>
</feature>
<feature type="region of interest" description="Disordered" evidence="1">
    <location>
        <begin position="741"/>
        <end position="866"/>
    </location>
</feature>
<dbReference type="EMBL" id="JANBQF010000795">
    <property type="protein sequence ID" value="KAJ1999075.1"/>
    <property type="molecule type" value="Genomic_DNA"/>
</dbReference>
<protein>
    <submittedName>
        <fullName evidence="2">Uncharacterized protein</fullName>
    </submittedName>
</protein>
<name>A0A9W8BDD2_9FUNG</name>
<comment type="caution">
    <text evidence="2">The sequence shown here is derived from an EMBL/GenBank/DDBJ whole genome shotgun (WGS) entry which is preliminary data.</text>
</comment>
<organism evidence="2 3">
    <name type="scientific">Coemansia thaxteri</name>
    <dbReference type="NCBI Taxonomy" id="2663907"/>
    <lineage>
        <taxon>Eukaryota</taxon>
        <taxon>Fungi</taxon>
        <taxon>Fungi incertae sedis</taxon>
        <taxon>Zoopagomycota</taxon>
        <taxon>Kickxellomycotina</taxon>
        <taxon>Kickxellomycetes</taxon>
        <taxon>Kickxellales</taxon>
        <taxon>Kickxellaceae</taxon>
        <taxon>Coemansia</taxon>
    </lineage>
</organism>
<accession>A0A9W8BDD2</accession>
<sequence length="962" mass="106013">MAHPQPSTAMPWSHRHAEEDNSESETRVSRTHSRKGSLGLDLRQNIKSVGSLQTEAGLVLPSPTVPDEMFFDDSMPPARVYTRLPERAPQLDFSLNFEPVSQNSYALNPAFGYSWKMAPAPPVPQIPKGFTGSYVTKVNLLPPTENKITFPRPDSDNFQEDVVLTGETLNDEGIGQHALQQPLSAKEAQSRRPLKEQVRSYRSGSSHQQVPFGKRNYSLPAALAPPAPRMELENYEFSSIDRLERKWADVKTESTRMLSSAIYKYYFNHGEWSDFEQVFPTKVLEVWEEFQGKLSSAELAFVNTILVSQNPFSMSEGGQEKHIPVLARTIPLSQAVRTMVYSEDMRSRESYSSLGGSGPEIDPEFADWLITHFNTMKSATFSPIDATFGDKHHAQSLQEPPKPEALRAAAEKRLSRRFVAPSAAASMASLIDPAKLQAKAAKSEKPRRKKASGDRSVSESARPSSKRFSSKRPVAFEPMPQTPAQPHPHTPLPPPARETVAQVPALCATELNLPPPSPVERYDRLATPAPIPIPVPVSRSGSKSRRHTHNFFSSRSLEFRVSTDSLNSVCRVPREFQMKDLPPLPPNAAEISIISKQNITGGGLKDSLVAAPVKRENTLVKKSGMLAHFSSHLELNRKAAVMAAEPEKPRSSSMTVEISESEKTRPSTARSTFAEVRVTKASKARASMAKEPVVMLYDWRPAPADGDTDWGFRISSLAFHQPVVRRKSSLPAFVVHANMPTLNRRELPDPQKTSTRPGTASKRKSVKSTIAPMANSTAELPPELSSLPPPPTQAPPPAPNALPPDAQQPEQPLAQPHTPRAPLQSQPSQSRSKKSQDGMDQKATKSPAHLGLSFPGHTKDHNANSGANTGVRGVLYELAYLSTQGKNVWSKGEHIFAKMWKTGLEVNRIAEQDFYDFCVDELLKASSDAFQDLQAMGSKSAAKKLYESFNAKLTVLLTDATI</sequence>
<feature type="compositionally biased region" description="Polar residues" evidence="1">
    <location>
        <begin position="200"/>
        <end position="209"/>
    </location>
</feature>
<feature type="region of interest" description="Disordered" evidence="1">
    <location>
        <begin position="179"/>
        <end position="209"/>
    </location>
</feature>
<reference evidence="2" key="1">
    <citation type="submission" date="2022-07" db="EMBL/GenBank/DDBJ databases">
        <title>Phylogenomic reconstructions and comparative analyses of Kickxellomycotina fungi.</title>
        <authorList>
            <person name="Reynolds N.K."/>
            <person name="Stajich J.E."/>
            <person name="Barry K."/>
            <person name="Grigoriev I.V."/>
            <person name="Crous P."/>
            <person name="Smith M.E."/>
        </authorList>
    </citation>
    <scope>NUCLEOTIDE SEQUENCE</scope>
    <source>
        <strain evidence="2">IMI 214461</strain>
    </source>
</reference>
<feature type="region of interest" description="Disordered" evidence="1">
    <location>
        <begin position="644"/>
        <end position="672"/>
    </location>
</feature>
<keyword evidence="3" id="KW-1185">Reference proteome</keyword>
<evidence type="ECO:0000256" key="1">
    <source>
        <dbReference type="SAM" id="MobiDB-lite"/>
    </source>
</evidence>
<feature type="compositionally biased region" description="Basic and acidic residues" evidence="1">
    <location>
        <begin position="15"/>
        <end position="28"/>
    </location>
</feature>
<feature type="compositionally biased region" description="Basic and acidic residues" evidence="1">
    <location>
        <begin position="834"/>
        <end position="843"/>
    </location>
</feature>
<evidence type="ECO:0000313" key="3">
    <source>
        <dbReference type="Proteomes" id="UP001150907"/>
    </source>
</evidence>
<dbReference type="AlphaFoldDB" id="A0A9W8BDD2"/>
<evidence type="ECO:0000313" key="2">
    <source>
        <dbReference type="EMBL" id="KAJ1999075.1"/>
    </source>
</evidence>
<feature type="compositionally biased region" description="Pro residues" evidence="1">
    <location>
        <begin position="787"/>
        <end position="802"/>
    </location>
</feature>
<gene>
    <name evidence="2" type="ORF">H4R26_005206</name>
</gene>